<gene>
    <name evidence="1" type="ORF">HDG69_000068</name>
</gene>
<dbReference type="Gene3D" id="3.30.530.20">
    <property type="match status" value="1"/>
</dbReference>
<sequence>MTFEPAEDDAATLVPLEHSGWEAYPDPTAARADDADGWADVLGRYARATDGEG</sequence>
<comment type="caution">
    <text evidence="1">The sequence shown here is derived from an EMBL/GenBank/DDBJ whole genome shotgun (WGS) entry which is preliminary data.</text>
</comment>
<protein>
    <submittedName>
        <fullName evidence="1">Uncharacterized protein</fullName>
    </submittedName>
</protein>
<evidence type="ECO:0000313" key="1">
    <source>
        <dbReference type="EMBL" id="NOV95515.1"/>
    </source>
</evidence>
<evidence type="ECO:0000313" key="2">
    <source>
        <dbReference type="Proteomes" id="UP000757540"/>
    </source>
</evidence>
<name>A0ABX1ZY24_9MICO</name>
<reference evidence="1 2" key="1">
    <citation type="submission" date="2020-05" db="EMBL/GenBank/DDBJ databases">
        <title>Genomic Encyclopedia of Type Strains, Phase III (KMG-III): the genomes of soil and plant-associated and newly described type strains.</title>
        <authorList>
            <person name="Whitman W."/>
        </authorList>
    </citation>
    <scope>NUCLEOTIDE SEQUENCE [LARGE SCALE GENOMIC DNA]</scope>
    <source>
        <strain evidence="1 2">KCTC 19046</strain>
    </source>
</reference>
<dbReference type="Proteomes" id="UP000757540">
    <property type="component" value="Unassembled WGS sequence"/>
</dbReference>
<keyword evidence="2" id="KW-1185">Reference proteome</keyword>
<dbReference type="InterPro" id="IPR023393">
    <property type="entry name" value="START-like_dom_sf"/>
</dbReference>
<accession>A0ABX1ZY24</accession>
<proteinExistence type="predicted"/>
<organism evidence="1 2">
    <name type="scientific">Isoptericola halotolerans</name>
    <dbReference type="NCBI Taxonomy" id="300560"/>
    <lineage>
        <taxon>Bacteria</taxon>
        <taxon>Bacillati</taxon>
        <taxon>Actinomycetota</taxon>
        <taxon>Actinomycetes</taxon>
        <taxon>Micrococcales</taxon>
        <taxon>Promicromonosporaceae</taxon>
        <taxon>Isoptericola</taxon>
    </lineage>
</organism>
<dbReference type="EMBL" id="JABEZU010000001">
    <property type="protein sequence ID" value="NOV95515.1"/>
    <property type="molecule type" value="Genomic_DNA"/>
</dbReference>
<dbReference type="SUPFAM" id="SSF55961">
    <property type="entry name" value="Bet v1-like"/>
    <property type="match status" value="1"/>
</dbReference>